<evidence type="ECO:0000313" key="8">
    <source>
        <dbReference type="Proteomes" id="UP001501475"/>
    </source>
</evidence>
<accession>A0ABN2K277</accession>
<reference evidence="7 8" key="1">
    <citation type="journal article" date="2019" name="Int. J. Syst. Evol. Microbiol.">
        <title>The Global Catalogue of Microorganisms (GCM) 10K type strain sequencing project: providing services to taxonomists for standard genome sequencing and annotation.</title>
        <authorList>
            <consortium name="The Broad Institute Genomics Platform"/>
            <consortium name="The Broad Institute Genome Sequencing Center for Infectious Disease"/>
            <person name="Wu L."/>
            <person name="Ma J."/>
        </authorList>
    </citation>
    <scope>NUCLEOTIDE SEQUENCE [LARGE SCALE GENOMIC DNA]</scope>
    <source>
        <strain evidence="7 8">JCM 15591</strain>
    </source>
</reference>
<gene>
    <name evidence="7" type="ORF">GCM10009810_04510</name>
</gene>
<evidence type="ECO:0000256" key="4">
    <source>
        <dbReference type="ARBA" id="ARBA00023125"/>
    </source>
</evidence>
<evidence type="ECO:0000256" key="1">
    <source>
        <dbReference type="ARBA" id="ARBA00002190"/>
    </source>
</evidence>
<keyword evidence="8" id="KW-1185">Reference proteome</keyword>
<evidence type="ECO:0000256" key="2">
    <source>
        <dbReference type="ARBA" id="ARBA00010961"/>
    </source>
</evidence>
<organism evidence="7 8">
    <name type="scientific">Nostocoides vanveenii</name>
    <dbReference type="NCBI Taxonomy" id="330835"/>
    <lineage>
        <taxon>Bacteria</taxon>
        <taxon>Bacillati</taxon>
        <taxon>Actinomycetota</taxon>
        <taxon>Actinomycetes</taxon>
        <taxon>Micrococcales</taxon>
        <taxon>Intrasporangiaceae</taxon>
        <taxon>Nostocoides</taxon>
    </lineage>
</organism>
<name>A0ABN2K277_9MICO</name>
<sequence length="73" mass="8083">MCWIAIEEEMTEHLGYDKNAAEGRNNGNSRNGTRAKTVTTPAARRGDHRGPAGPLARTTSRRNEAFTDASDHW</sequence>
<proteinExistence type="inferred from homology"/>
<evidence type="ECO:0000256" key="3">
    <source>
        <dbReference type="ARBA" id="ARBA00022578"/>
    </source>
</evidence>
<evidence type="ECO:0000256" key="6">
    <source>
        <dbReference type="SAM" id="MobiDB-lite"/>
    </source>
</evidence>
<feature type="region of interest" description="Disordered" evidence="6">
    <location>
        <begin position="16"/>
        <end position="73"/>
    </location>
</feature>
<dbReference type="Proteomes" id="UP001501475">
    <property type="component" value="Unassembled WGS sequence"/>
</dbReference>
<feature type="compositionally biased region" description="Low complexity" evidence="6">
    <location>
        <begin position="22"/>
        <end position="35"/>
    </location>
</feature>
<dbReference type="InterPro" id="IPR001207">
    <property type="entry name" value="Transposase_mutator"/>
</dbReference>
<comment type="similarity">
    <text evidence="2">Belongs to the transposase mutator family.</text>
</comment>
<keyword evidence="3" id="KW-0815">Transposition</keyword>
<keyword evidence="5" id="KW-0233">DNA recombination</keyword>
<evidence type="ECO:0008006" key="9">
    <source>
        <dbReference type="Google" id="ProtNLM"/>
    </source>
</evidence>
<feature type="compositionally biased region" description="Basic and acidic residues" evidence="6">
    <location>
        <begin position="61"/>
        <end position="73"/>
    </location>
</feature>
<protein>
    <recommendedName>
        <fullName evidence="9">Transposase</fullName>
    </recommendedName>
</protein>
<keyword evidence="4" id="KW-0238">DNA-binding</keyword>
<evidence type="ECO:0000256" key="5">
    <source>
        <dbReference type="ARBA" id="ARBA00023172"/>
    </source>
</evidence>
<evidence type="ECO:0000313" key="7">
    <source>
        <dbReference type="EMBL" id="GAA1746893.1"/>
    </source>
</evidence>
<dbReference type="EMBL" id="BAAAPN010000011">
    <property type="protein sequence ID" value="GAA1746893.1"/>
    <property type="molecule type" value="Genomic_DNA"/>
</dbReference>
<comment type="caution">
    <text evidence="7">The sequence shown here is derived from an EMBL/GenBank/DDBJ whole genome shotgun (WGS) entry which is preliminary data.</text>
</comment>
<comment type="function">
    <text evidence="1">Required for the transposition of the insertion element.</text>
</comment>
<dbReference type="Pfam" id="PF00872">
    <property type="entry name" value="Transposase_mut"/>
    <property type="match status" value="1"/>
</dbReference>